<dbReference type="Proteomes" id="UP001060215">
    <property type="component" value="Chromosome 6"/>
</dbReference>
<organism evidence="1 2">
    <name type="scientific">Camellia lanceoleosa</name>
    <dbReference type="NCBI Taxonomy" id="1840588"/>
    <lineage>
        <taxon>Eukaryota</taxon>
        <taxon>Viridiplantae</taxon>
        <taxon>Streptophyta</taxon>
        <taxon>Embryophyta</taxon>
        <taxon>Tracheophyta</taxon>
        <taxon>Spermatophyta</taxon>
        <taxon>Magnoliopsida</taxon>
        <taxon>eudicotyledons</taxon>
        <taxon>Gunneridae</taxon>
        <taxon>Pentapetalae</taxon>
        <taxon>asterids</taxon>
        <taxon>Ericales</taxon>
        <taxon>Theaceae</taxon>
        <taxon>Camellia</taxon>
    </lineage>
</organism>
<sequence>MAPWLKLLKTIAESRGLIPEFEITLEATHHGPETNTPTMFVEIEHVTDSGKDENGKWVANSLGEVKKVIAIQEKLGTTYSTDAKSDFFVSVRSVDGFQGGEEDVIIISTVRNNGNGAIGQRVNVAPTRARYTTVGTEILPNKIKTGDVIRSTKLVEGQDRLVLPDEN</sequence>
<reference evidence="1 2" key="1">
    <citation type="journal article" date="2022" name="Plant J.">
        <title>Chromosome-level genome of Camellia lanceoleosa provides a valuable resource for understanding genome evolution and self-incompatibility.</title>
        <authorList>
            <person name="Gong W."/>
            <person name="Xiao S."/>
            <person name="Wang L."/>
            <person name="Liao Z."/>
            <person name="Chang Y."/>
            <person name="Mo W."/>
            <person name="Hu G."/>
            <person name="Li W."/>
            <person name="Zhao G."/>
            <person name="Zhu H."/>
            <person name="Hu X."/>
            <person name="Ji K."/>
            <person name="Xiang X."/>
            <person name="Song Q."/>
            <person name="Yuan D."/>
            <person name="Jin S."/>
            <person name="Zhang L."/>
        </authorList>
    </citation>
    <scope>NUCLEOTIDE SEQUENCE [LARGE SCALE GENOMIC DNA]</scope>
    <source>
        <strain evidence="1">SQ_2022a</strain>
    </source>
</reference>
<protein>
    <submittedName>
        <fullName evidence="1">D-aminoacyl-tRNA deacylase</fullName>
    </submittedName>
</protein>
<evidence type="ECO:0000313" key="2">
    <source>
        <dbReference type="Proteomes" id="UP001060215"/>
    </source>
</evidence>
<accession>A0ACC0IBX4</accession>
<gene>
    <name evidence="1" type="ORF">LOK49_LG03G00560</name>
</gene>
<comment type="caution">
    <text evidence="1">The sequence shown here is derived from an EMBL/GenBank/DDBJ whole genome shotgun (WGS) entry which is preliminary data.</text>
</comment>
<keyword evidence="2" id="KW-1185">Reference proteome</keyword>
<evidence type="ECO:0000313" key="1">
    <source>
        <dbReference type="EMBL" id="KAI8023417.1"/>
    </source>
</evidence>
<proteinExistence type="predicted"/>
<dbReference type="EMBL" id="CM045763">
    <property type="protein sequence ID" value="KAI8023417.1"/>
    <property type="molecule type" value="Genomic_DNA"/>
</dbReference>
<name>A0ACC0IBX4_9ERIC</name>